<name>A0A292ZL67_SPHSA</name>
<reference evidence="6 7" key="2">
    <citation type="journal article" date="2013" name="Environ. Sci. Technol.">
        <title>The 4-tert-butylphenol-utilizing bacterium Sphingobium fuliginis OMI can degrade bisphenols via phenolic ring hydroxylation and meta-cleavage pathway.</title>
        <authorList>
            <person name="Ogata Y."/>
            <person name="Goda S."/>
            <person name="Toyama T."/>
            <person name="Sei K."/>
            <person name="Ike M."/>
        </authorList>
    </citation>
    <scope>NUCLEOTIDE SEQUENCE [LARGE SCALE GENOMIC DNA]</scope>
    <source>
        <strain evidence="6 7">OMI</strain>
    </source>
</reference>
<dbReference type="EMBL" id="BEWI01000032">
    <property type="protein sequence ID" value="GAY24167.1"/>
    <property type="molecule type" value="Genomic_DNA"/>
</dbReference>
<dbReference type="PANTHER" id="PTHR30537:SF5">
    <property type="entry name" value="HTH-TYPE TRANSCRIPTIONAL ACTIVATOR TTDR-RELATED"/>
    <property type="match status" value="1"/>
</dbReference>
<evidence type="ECO:0000259" key="5">
    <source>
        <dbReference type="PROSITE" id="PS50931"/>
    </source>
</evidence>
<keyword evidence="4" id="KW-0804">Transcription</keyword>
<evidence type="ECO:0000313" key="7">
    <source>
        <dbReference type="Proteomes" id="UP000221538"/>
    </source>
</evidence>
<keyword evidence="3" id="KW-0238">DNA-binding</keyword>
<dbReference type="Proteomes" id="UP000221538">
    <property type="component" value="Unassembled WGS sequence"/>
</dbReference>
<dbReference type="InterPro" id="IPR036388">
    <property type="entry name" value="WH-like_DNA-bd_sf"/>
</dbReference>
<comment type="similarity">
    <text evidence="1">Belongs to the LysR transcriptional regulatory family.</text>
</comment>
<evidence type="ECO:0000256" key="4">
    <source>
        <dbReference type="ARBA" id="ARBA00023163"/>
    </source>
</evidence>
<dbReference type="PANTHER" id="PTHR30537">
    <property type="entry name" value="HTH-TYPE TRANSCRIPTIONAL REGULATOR"/>
    <property type="match status" value="1"/>
</dbReference>
<dbReference type="InterPro" id="IPR036390">
    <property type="entry name" value="WH_DNA-bd_sf"/>
</dbReference>
<dbReference type="CDD" id="cd08474">
    <property type="entry name" value="PBP2_CrgA_like_5"/>
    <property type="match status" value="1"/>
</dbReference>
<reference evidence="6 7" key="1">
    <citation type="journal article" date="2013" name="Biodegradation">
        <title>Occurrence of 4-tert-butylphenol (4-t-BP) biodegradation in an aquatic sample caused by the presence of Spirodela polyrrhiza and isolation of a 4-t-BP-utilizing bacterium.</title>
        <authorList>
            <person name="Ogata Y."/>
            <person name="Toyama T."/>
            <person name="Yu N."/>
            <person name="Wang X."/>
            <person name="Sei K."/>
            <person name="Ike M."/>
        </authorList>
    </citation>
    <scope>NUCLEOTIDE SEQUENCE [LARGE SCALE GENOMIC DNA]</scope>
    <source>
        <strain evidence="6 7">OMI</strain>
    </source>
</reference>
<dbReference type="InterPro" id="IPR005119">
    <property type="entry name" value="LysR_subst-bd"/>
</dbReference>
<dbReference type="Gene3D" id="3.40.190.290">
    <property type="match status" value="1"/>
</dbReference>
<evidence type="ECO:0000256" key="1">
    <source>
        <dbReference type="ARBA" id="ARBA00009437"/>
    </source>
</evidence>
<feature type="domain" description="HTH lysR-type" evidence="5">
    <location>
        <begin position="40"/>
        <end position="97"/>
    </location>
</feature>
<dbReference type="Gene3D" id="1.10.10.10">
    <property type="entry name" value="Winged helix-like DNA-binding domain superfamily/Winged helix DNA-binding domain"/>
    <property type="match status" value="1"/>
</dbReference>
<dbReference type="SUPFAM" id="SSF46785">
    <property type="entry name" value="Winged helix' DNA-binding domain"/>
    <property type="match status" value="1"/>
</dbReference>
<dbReference type="PROSITE" id="PS50931">
    <property type="entry name" value="HTH_LYSR"/>
    <property type="match status" value="1"/>
</dbReference>
<dbReference type="GO" id="GO:0003677">
    <property type="term" value="F:DNA binding"/>
    <property type="evidence" value="ECO:0007669"/>
    <property type="project" value="UniProtKB-KW"/>
</dbReference>
<dbReference type="AlphaFoldDB" id="A0A292ZL67"/>
<dbReference type="Pfam" id="PF03466">
    <property type="entry name" value="LysR_substrate"/>
    <property type="match status" value="1"/>
</dbReference>
<evidence type="ECO:0000256" key="3">
    <source>
        <dbReference type="ARBA" id="ARBA00023125"/>
    </source>
</evidence>
<dbReference type="InterPro" id="IPR000847">
    <property type="entry name" value="LysR_HTH_N"/>
</dbReference>
<sequence length="342" mass="37692">MRASIPVRLDRRINLGVDVLRDNRDKGGCGITKSRTMARHSLIELDSVIAIMRKGSFRAAAIELGMSTTALSNAVGKLEHQLGVRLFNRTTRSVSLTDAGRHFVGKVGPALQDIHEAMDAARSQQETPSGTLRINAFATAAREILAQLVLPFLRRYPQVHVDLVTEGRLVDIVADGFDIGIRHVDLVPSDMIAVPLGRCRRYAVVASPAYFGQRDKPQVPPDLLTHPCIRVRLPNGALYRWQFEKDGRQAQIDVDGPITLDEASLARIAVLDGFGIGFFMESDIQEDVAAGRLVRVLEDWTPPLSSLCLYYPSRRNPSAAFRAFLDHARDFAASTVATRETG</sequence>
<dbReference type="InterPro" id="IPR058163">
    <property type="entry name" value="LysR-type_TF_proteobact-type"/>
</dbReference>
<protein>
    <submittedName>
        <fullName evidence="6">Transcriptional regulator</fullName>
    </submittedName>
</protein>
<gene>
    <name evidence="6" type="ORF">SFOMI_4747</name>
</gene>
<dbReference type="SUPFAM" id="SSF53850">
    <property type="entry name" value="Periplasmic binding protein-like II"/>
    <property type="match status" value="1"/>
</dbReference>
<dbReference type="FunFam" id="1.10.10.10:FF:000001">
    <property type="entry name" value="LysR family transcriptional regulator"/>
    <property type="match status" value="1"/>
</dbReference>
<accession>A0A292ZL67</accession>
<evidence type="ECO:0000313" key="6">
    <source>
        <dbReference type="EMBL" id="GAY24167.1"/>
    </source>
</evidence>
<proteinExistence type="inferred from homology"/>
<dbReference type="GO" id="GO:0003700">
    <property type="term" value="F:DNA-binding transcription factor activity"/>
    <property type="evidence" value="ECO:0007669"/>
    <property type="project" value="InterPro"/>
</dbReference>
<organism evidence="6 7">
    <name type="scientific">Sphingobium fuliginis (strain ATCC 27551)</name>
    <dbReference type="NCBI Taxonomy" id="336203"/>
    <lineage>
        <taxon>Bacteria</taxon>
        <taxon>Pseudomonadati</taxon>
        <taxon>Pseudomonadota</taxon>
        <taxon>Alphaproteobacteria</taxon>
        <taxon>Sphingomonadales</taxon>
        <taxon>Sphingomonadaceae</taxon>
        <taxon>Sphingobium</taxon>
    </lineage>
</organism>
<keyword evidence="2" id="KW-0805">Transcription regulation</keyword>
<dbReference type="Pfam" id="PF00126">
    <property type="entry name" value="HTH_1"/>
    <property type="match status" value="1"/>
</dbReference>
<evidence type="ECO:0000256" key="2">
    <source>
        <dbReference type="ARBA" id="ARBA00023015"/>
    </source>
</evidence>
<comment type="caution">
    <text evidence="6">The sequence shown here is derived from an EMBL/GenBank/DDBJ whole genome shotgun (WGS) entry which is preliminary data.</text>
</comment>